<organism evidence="1">
    <name type="scientific">termite gut metagenome</name>
    <dbReference type="NCBI Taxonomy" id="433724"/>
    <lineage>
        <taxon>unclassified sequences</taxon>
        <taxon>metagenomes</taxon>
        <taxon>organismal metagenomes</taxon>
    </lineage>
</organism>
<reference evidence="1" key="1">
    <citation type="submission" date="2019-03" db="EMBL/GenBank/DDBJ databases">
        <title>Single cell metagenomics reveals metabolic interactions within the superorganism composed of flagellate Streblomastix strix and complex community of Bacteroidetes bacteria on its surface.</title>
        <authorList>
            <person name="Treitli S.C."/>
            <person name="Kolisko M."/>
            <person name="Husnik F."/>
            <person name="Keeling P."/>
            <person name="Hampl V."/>
        </authorList>
    </citation>
    <scope>NUCLEOTIDE SEQUENCE</scope>
    <source>
        <strain evidence="1">STM</strain>
    </source>
</reference>
<accession>A0A5J4RUW7</accession>
<name>A0A5J4RUW7_9ZZZZ</name>
<comment type="caution">
    <text evidence="1">The sequence shown here is derived from an EMBL/GenBank/DDBJ whole genome shotgun (WGS) entry which is preliminary data.</text>
</comment>
<dbReference type="AlphaFoldDB" id="A0A5J4RUW7"/>
<evidence type="ECO:0000313" key="1">
    <source>
        <dbReference type="EMBL" id="KAA6337826.1"/>
    </source>
</evidence>
<dbReference type="EMBL" id="SNRY01000668">
    <property type="protein sequence ID" value="KAA6337826.1"/>
    <property type="molecule type" value="Genomic_DNA"/>
</dbReference>
<gene>
    <name evidence="1" type="ORF">EZS27_014130</name>
</gene>
<proteinExistence type="predicted"/>
<sequence>MFVILLIFSYKNHIFKLYLPAFYSPFFVDLRFAPLKKAINFVKE</sequence>
<protein>
    <submittedName>
        <fullName evidence="1">Uncharacterized protein</fullName>
    </submittedName>
</protein>